<organism evidence="1 2">
    <name type="scientific">Racocetra persica</name>
    <dbReference type="NCBI Taxonomy" id="160502"/>
    <lineage>
        <taxon>Eukaryota</taxon>
        <taxon>Fungi</taxon>
        <taxon>Fungi incertae sedis</taxon>
        <taxon>Mucoromycota</taxon>
        <taxon>Glomeromycotina</taxon>
        <taxon>Glomeromycetes</taxon>
        <taxon>Diversisporales</taxon>
        <taxon>Gigasporaceae</taxon>
        <taxon>Racocetra</taxon>
    </lineage>
</organism>
<evidence type="ECO:0000313" key="1">
    <source>
        <dbReference type="EMBL" id="CAG8628144.1"/>
    </source>
</evidence>
<dbReference type="EMBL" id="CAJVQC010011511">
    <property type="protein sequence ID" value="CAG8628144.1"/>
    <property type="molecule type" value="Genomic_DNA"/>
</dbReference>
<evidence type="ECO:0000313" key="2">
    <source>
        <dbReference type="Proteomes" id="UP000789920"/>
    </source>
</evidence>
<sequence length="305" mass="34962">MVKSKKQRSLLASRFGSNEDKETQENEIEALKAIYMEDYVPVVAPSAWKVAPTCHEFLLHLLPHEEELKEHVSVDLHVKFPKTYPRSAPDIKVENARGLSEEQLIKVREHISRLIKDNLGQEMVFNIAQYVQEFITTNNNGVKVLVKQSFHEQMLSRNEKITKAMEEMDRARQTEEQERTAENLLLLQKIHEEEQRLRAKVEEEKQKRKHLKAKDANPLTDASSVFQTVNFDRKIVLDPGDSSSVPFKSVILGPLVGKGIVGSTYMVQAVNVQNKDVASKHRHVLILKDIEISEPHYLELAGKEK</sequence>
<feature type="non-terminal residue" evidence="1">
    <location>
        <position position="305"/>
    </location>
</feature>
<reference evidence="1" key="1">
    <citation type="submission" date="2021-06" db="EMBL/GenBank/DDBJ databases">
        <authorList>
            <person name="Kallberg Y."/>
            <person name="Tangrot J."/>
            <person name="Rosling A."/>
        </authorList>
    </citation>
    <scope>NUCLEOTIDE SEQUENCE</scope>
    <source>
        <strain evidence="1">MA461A</strain>
    </source>
</reference>
<protein>
    <submittedName>
        <fullName evidence="1">33915_t:CDS:1</fullName>
    </submittedName>
</protein>
<name>A0ACA9N4P6_9GLOM</name>
<comment type="caution">
    <text evidence="1">The sequence shown here is derived from an EMBL/GenBank/DDBJ whole genome shotgun (WGS) entry which is preliminary data.</text>
</comment>
<dbReference type="Proteomes" id="UP000789920">
    <property type="component" value="Unassembled WGS sequence"/>
</dbReference>
<proteinExistence type="predicted"/>
<accession>A0ACA9N4P6</accession>
<gene>
    <name evidence="1" type="ORF">RPERSI_LOCUS6993</name>
</gene>
<keyword evidence="2" id="KW-1185">Reference proteome</keyword>